<dbReference type="KEGG" id="lto:RGQ30_09950"/>
<keyword evidence="2" id="KW-1185">Reference proteome</keyword>
<dbReference type="Proteomes" id="UP001329151">
    <property type="component" value="Chromosome"/>
</dbReference>
<proteinExistence type="predicted"/>
<evidence type="ECO:0000313" key="1">
    <source>
        <dbReference type="EMBL" id="BET25494.1"/>
    </source>
</evidence>
<organism evidence="1 2">
    <name type="scientific">Limnobacter thiooxidans</name>
    <dbReference type="NCBI Taxonomy" id="131080"/>
    <lineage>
        <taxon>Bacteria</taxon>
        <taxon>Pseudomonadati</taxon>
        <taxon>Pseudomonadota</taxon>
        <taxon>Betaproteobacteria</taxon>
        <taxon>Burkholderiales</taxon>
        <taxon>Burkholderiaceae</taxon>
        <taxon>Limnobacter</taxon>
    </lineage>
</organism>
<dbReference type="RefSeq" id="WP_130558795.1">
    <property type="nucleotide sequence ID" value="NZ_AP028947.1"/>
</dbReference>
<name>A0AA86J210_9BURK</name>
<dbReference type="AlphaFoldDB" id="A0AA86J210"/>
<gene>
    <name evidence="1" type="ORF">RGQ30_09950</name>
</gene>
<evidence type="ECO:0000313" key="2">
    <source>
        <dbReference type="Proteomes" id="UP001329151"/>
    </source>
</evidence>
<reference evidence="1 2" key="1">
    <citation type="submission" date="2023-10" db="EMBL/GenBank/DDBJ databases">
        <title>Complete Genome Sequence of Limnobacter thiooxidans CS-K2T, Isolated from freshwater lake sediments in Bavaria, Germany.</title>
        <authorList>
            <person name="Naruki M."/>
            <person name="Watanabe A."/>
            <person name="Warashina T."/>
            <person name="Morita T."/>
            <person name="Arakawa K."/>
        </authorList>
    </citation>
    <scope>NUCLEOTIDE SEQUENCE [LARGE SCALE GENOMIC DNA]</scope>
    <source>
        <strain evidence="1 2">CS-K2</strain>
    </source>
</reference>
<protein>
    <submittedName>
        <fullName evidence="1">Uncharacterized protein</fullName>
    </submittedName>
</protein>
<dbReference type="EMBL" id="AP028947">
    <property type="protein sequence ID" value="BET25494.1"/>
    <property type="molecule type" value="Genomic_DNA"/>
</dbReference>
<accession>A0AA86J210</accession>
<sequence>MQSLPIQLLQVLHQWAAIAYLAVRSACCHGWFEAFEHSCAEPEEPVCPVKQLIGMSVHEKTQ</sequence>